<dbReference type="Proteomes" id="UP001161247">
    <property type="component" value="Chromosome 1"/>
</dbReference>
<gene>
    <name evidence="3" type="ORF">OLC1_LOCUS3381</name>
</gene>
<evidence type="ECO:0000313" key="3">
    <source>
        <dbReference type="EMBL" id="CAI9091461.1"/>
    </source>
</evidence>
<keyword evidence="4" id="KW-1185">Reference proteome</keyword>
<organism evidence="3 4">
    <name type="scientific">Oldenlandia corymbosa var. corymbosa</name>
    <dbReference type="NCBI Taxonomy" id="529605"/>
    <lineage>
        <taxon>Eukaryota</taxon>
        <taxon>Viridiplantae</taxon>
        <taxon>Streptophyta</taxon>
        <taxon>Embryophyta</taxon>
        <taxon>Tracheophyta</taxon>
        <taxon>Spermatophyta</taxon>
        <taxon>Magnoliopsida</taxon>
        <taxon>eudicotyledons</taxon>
        <taxon>Gunneridae</taxon>
        <taxon>Pentapetalae</taxon>
        <taxon>asterids</taxon>
        <taxon>lamiids</taxon>
        <taxon>Gentianales</taxon>
        <taxon>Rubiaceae</taxon>
        <taxon>Rubioideae</taxon>
        <taxon>Spermacoceae</taxon>
        <taxon>Hedyotis-Oldenlandia complex</taxon>
        <taxon>Oldenlandia</taxon>
    </lineage>
</organism>
<dbReference type="AlphaFoldDB" id="A0AAV1C7Y8"/>
<dbReference type="EMBL" id="OX459118">
    <property type="protein sequence ID" value="CAI9091461.1"/>
    <property type="molecule type" value="Genomic_DNA"/>
</dbReference>
<feature type="signal peptide" evidence="2">
    <location>
        <begin position="1"/>
        <end position="22"/>
    </location>
</feature>
<proteinExistence type="predicted"/>
<accession>A0AAV1C7Y8</accession>
<evidence type="ECO:0000256" key="1">
    <source>
        <dbReference type="SAM" id="MobiDB-lite"/>
    </source>
</evidence>
<reference evidence="3" key="1">
    <citation type="submission" date="2023-03" db="EMBL/GenBank/DDBJ databases">
        <authorList>
            <person name="Julca I."/>
        </authorList>
    </citation>
    <scope>NUCLEOTIDE SEQUENCE</scope>
</reference>
<evidence type="ECO:0000313" key="4">
    <source>
        <dbReference type="Proteomes" id="UP001161247"/>
    </source>
</evidence>
<keyword evidence="2" id="KW-0732">Signal</keyword>
<feature type="chain" id="PRO_5043651093" evidence="2">
    <location>
        <begin position="23"/>
        <end position="121"/>
    </location>
</feature>
<feature type="region of interest" description="Disordered" evidence="1">
    <location>
        <begin position="69"/>
        <end position="121"/>
    </location>
</feature>
<feature type="compositionally biased region" description="Pro residues" evidence="1">
    <location>
        <begin position="101"/>
        <end position="121"/>
    </location>
</feature>
<evidence type="ECO:0000256" key="2">
    <source>
        <dbReference type="SAM" id="SignalP"/>
    </source>
</evidence>
<name>A0AAV1C7Y8_OLDCO</name>
<sequence length="121" mass="13508">MKATDSLIYLFTFMLIYELVPIQRSYNHEGKVNGVVAVIDQDFSAVTSFQKPPASNSLVNDNRYDLMSTKVPKVVQRRRGRPTLPSPKPNGPVRSARRHTPPPGQPNNPSQPPSPRAPTHH</sequence>
<protein>
    <submittedName>
        <fullName evidence="3">OLC1v1026500C1</fullName>
    </submittedName>
</protein>